<dbReference type="EMBL" id="MVGC01000038">
    <property type="protein sequence ID" value="RJE25779.1"/>
    <property type="molecule type" value="Genomic_DNA"/>
</dbReference>
<comment type="similarity">
    <text evidence="5">Belongs to the eukaryotic initiation factor 4E family.</text>
</comment>
<dbReference type="GO" id="GO:0000340">
    <property type="term" value="F:RNA 7-methylguanosine cap binding"/>
    <property type="evidence" value="ECO:0007669"/>
    <property type="project" value="TreeGrafter"/>
</dbReference>
<name>A0A3A2ZRI4_9EURO</name>
<dbReference type="GO" id="GO:0016281">
    <property type="term" value="C:eukaryotic translation initiation factor 4F complex"/>
    <property type="evidence" value="ECO:0007669"/>
    <property type="project" value="TreeGrafter"/>
</dbReference>
<protein>
    <submittedName>
        <fullName evidence="6">Translation initiation factor</fullName>
    </submittedName>
</protein>
<sequence>MRPVPELSITGDDIIIELEPESPTSSQSSDSSSSRESQVALRKELYRQFIMSLRPPPLQYSWTIWFDKYSNTTDYESRLYVLQEDVASIKTFYQVYNNYPWDRIAMRDSVHIFRKGIKPVWEDPENLKGGCWRFRVPKAKAQDFFHEIAILCLASEFEVAMEEQNDHVLGVSISVRFNSNIISIWNKLGSNENSIKILGETIINRLSPHLRPTEGPAPNVYFYRRHDENEGYKEAVEALAAIQEEE</sequence>
<dbReference type="PANTHER" id="PTHR11960">
    <property type="entry name" value="EUKARYOTIC TRANSLATION INITIATION FACTOR 4E RELATED"/>
    <property type="match status" value="1"/>
</dbReference>
<keyword evidence="2" id="KW-0810">Translation regulation</keyword>
<dbReference type="PANTHER" id="PTHR11960:SF66">
    <property type="entry name" value="EUKARYOTIC TRANSLATION INITIATION FACTOR 4E TYPE 3"/>
    <property type="match status" value="1"/>
</dbReference>
<keyword evidence="3 5" id="KW-0694">RNA-binding</keyword>
<keyword evidence="4 5" id="KW-0648">Protein biosynthesis</keyword>
<accession>A0A3A2ZRI4</accession>
<evidence type="ECO:0000256" key="3">
    <source>
        <dbReference type="ARBA" id="ARBA00022884"/>
    </source>
</evidence>
<dbReference type="Proteomes" id="UP000266188">
    <property type="component" value="Unassembled WGS sequence"/>
</dbReference>
<dbReference type="SUPFAM" id="SSF55418">
    <property type="entry name" value="eIF4e-like"/>
    <property type="match status" value="1"/>
</dbReference>
<evidence type="ECO:0000313" key="6">
    <source>
        <dbReference type="EMBL" id="RJE25779.1"/>
    </source>
</evidence>
<dbReference type="GO" id="GO:0003743">
    <property type="term" value="F:translation initiation factor activity"/>
    <property type="evidence" value="ECO:0007669"/>
    <property type="project" value="UniProtKB-KW"/>
</dbReference>
<reference evidence="7" key="1">
    <citation type="submission" date="2017-02" db="EMBL/GenBank/DDBJ databases">
        <authorList>
            <person name="Tafer H."/>
            <person name="Lopandic K."/>
        </authorList>
    </citation>
    <scope>NUCLEOTIDE SEQUENCE [LARGE SCALE GENOMIC DNA]</scope>
    <source>
        <strain evidence="7">CBS 366.77</strain>
    </source>
</reference>
<evidence type="ECO:0000313" key="7">
    <source>
        <dbReference type="Proteomes" id="UP000266188"/>
    </source>
</evidence>
<dbReference type="GO" id="GO:0006417">
    <property type="term" value="P:regulation of translation"/>
    <property type="evidence" value="ECO:0007669"/>
    <property type="project" value="UniProtKB-KW"/>
</dbReference>
<dbReference type="Gene3D" id="3.30.760.10">
    <property type="entry name" value="RNA Cap, Translation Initiation Factor Eif4e"/>
    <property type="match status" value="1"/>
</dbReference>
<evidence type="ECO:0000256" key="2">
    <source>
        <dbReference type="ARBA" id="ARBA00022845"/>
    </source>
</evidence>
<keyword evidence="1 5" id="KW-0396">Initiation factor</keyword>
<dbReference type="InterPro" id="IPR023398">
    <property type="entry name" value="TIF_eIF4e-like"/>
</dbReference>
<dbReference type="STRING" id="2070753.A0A3A2ZRI4"/>
<dbReference type="AlphaFoldDB" id="A0A3A2ZRI4"/>
<proteinExistence type="inferred from homology"/>
<evidence type="ECO:0000256" key="5">
    <source>
        <dbReference type="RuleBase" id="RU004374"/>
    </source>
</evidence>
<organism evidence="6 7">
    <name type="scientific">Aspergillus sclerotialis</name>
    <dbReference type="NCBI Taxonomy" id="2070753"/>
    <lineage>
        <taxon>Eukaryota</taxon>
        <taxon>Fungi</taxon>
        <taxon>Dikarya</taxon>
        <taxon>Ascomycota</taxon>
        <taxon>Pezizomycotina</taxon>
        <taxon>Eurotiomycetes</taxon>
        <taxon>Eurotiomycetidae</taxon>
        <taxon>Eurotiales</taxon>
        <taxon>Aspergillaceae</taxon>
        <taxon>Aspergillus</taxon>
        <taxon>Aspergillus subgen. Polypaecilum</taxon>
    </lineage>
</organism>
<dbReference type="InterPro" id="IPR001040">
    <property type="entry name" value="TIF_eIF_4E"/>
</dbReference>
<keyword evidence="7" id="KW-1185">Reference proteome</keyword>
<gene>
    <name evidence="6" type="ORF">PHISCL_01892</name>
</gene>
<evidence type="ECO:0000256" key="4">
    <source>
        <dbReference type="ARBA" id="ARBA00022917"/>
    </source>
</evidence>
<dbReference type="Pfam" id="PF01652">
    <property type="entry name" value="IF4E"/>
    <property type="match status" value="1"/>
</dbReference>
<comment type="caution">
    <text evidence="6">The sequence shown here is derived from an EMBL/GenBank/DDBJ whole genome shotgun (WGS) entry which is preliminary data.</text>
</comment>
<evidence type="ECO:0000256" key="1">
    <source>
        <dbReference type="ARBA" id="ARBA00022540"/>
    </source>
</evidence>
<dbReference type="OrthoDB" id="17977at2759"/>